<dbReference type="PANTHER" id="PTHR21183">
    <property type="entry name" value="RIBOSOMAL PROTEIN L47, MITOCHONDRIAL-RELATED"/>
    <property type="match status" value="1"/>
</dbReference>
<dbReference type="GO" id="GO:0005762">
    <property type="term" value="C:mitochondrial large ribosomal subunit"/>
    <property type="evidence" value="ECO:0007669"/>
    <property type="project" value="TreeGrafter"/>
</dbReference>
<evidence type="ECO:0000256" key="4">
    <source>
        <dbReference type="ARBA" id="ARBA00023128"/>
    </source>
</evidence>
<sequence>MLSALRSPGSRPLRLPLPAHRCAYATRVSLYYPSKPAQPPPLPNDPVSVDPNHGLYAFFRQVEKPKKTEKGEDTGEKDLVYETFETANDKVTGRAWTAGDIRRKSFQDLHTLWYVLLRERNLLATQAEELRRMGVPDLGSLPIVDRGKMVRKSMARIKFVLNERRLAYEGVREKYEEEKAKVVAVKRPAQAQSPTLDKTKYNQPGWVMDEEALRRVVRFADQIEDREKRLKQLLKLCHEREWVSGRRVRELTQRKPSREMTWLWELSVENSKKKSMAVKAENRARVREGKKPAKGLTAKRQLARRGKAKTLAPKRKALPMPSVGEHAANKAVAGFFPTPTPTPSSNHPSPPI</sequence>
<dbReference type="AlphaFoldDB" id="A0A0C9SK32"/>
<dbReference type="EMBL" id="KN832587">
    <property type="protein sequence ID" value="KII83031.1"/>
    <property type="molecule type" value="Genomic_DNA"/>
</dbReference>
<dbReference type="Proteomes" id="UP000053263">
    <property type="component" value="Unassembled WGS sequence"/>
</dbReference>
<comment type="subcellular location">
    <subcellularLocation>
        <location evidence="1">Mitochondrion</location>
    </subcellularLocation>
</comment>
<proteinExistence type="inferred from homology"/>
<dbReference type="InterPro" id="IPR038340">
    <property type="entry name" value="MRP-L47_sf"/>
</dbReference>
<evidence type="ECO:0000256" key="6">
    <source>
        <dbReference type="ARBA" id="ARBA00035289"/>
    </source>
</evidence>
<dbReference type="HOGENOM" id="CLU_787824_0_0_1"/>
<dbReference type="GO" id="GO:0032543">
    <property type="term" value="P:mitochondrial translation"/>
    <property type="evidence" value="ECO:0007669"/>
    <property type="project" value="TreeGrafter"/>
</dbReference>
<keyword evidence="3" id="KW-0689">Ribosomal protein</keyword>
<evidence type="ECO:0000313" key="10">
    <source>
        <dbReference type="Proteomes" id="UP000053263"/>
    </source>
</evidence>
<evidence type="ECO:0000256" key="7">
    <source>
        <dbReference type="ARBA" id="ARBA00035399"/>
    </source>
</evidence>
<accession>A0A0C9SK32</accession>
<dbReference type="GO" id="GO:0003735">
    <property type="term" value="F:structural constituent of ribosome"/>
    <property type="evidence" value="ECO:0007669"/>
    <property type="project" value="InterPro"/>
</dbReference>
<dbReference type="Gene3D" id="6.10.330.20">
    <property type="match status" value="1"/>
</dbReference>
<dbReference type="InterPro" id="IPR036049">
    <property type="entry name" value="Ribosomal_uL29_sf"/>
</dbReference>
<evidence type="ECO:0000256" key="2">
    <source>
        <dbReference type="ARBA" id="ARBA00009254"/>
    </source>
</evidence>
<evidence type="ECO:0000256" key="3">
    <source>
        <dbReference type="ARBA" id="ARBA00022980"/>
    </source>
</evidence>
<name>A0A0C9SK32_PLICR</name>
<organism evidence="9 10">
    <name type="scientific">Plicaturopsis crispa FD-325 SS-3</name>
    <dbReference type="NCBI Taxonomy" id="944288"/>
    <lineage>
        <taxon>Eukaryota</taxon>
        <taxon>Fungi</taxon>
        <taxon>Dikarya</taxon>
        <taxon>Basidiomycota</taxon>
        <taxon>Agaricomycotina</taxon>
        <taxon>Agaricomycetes</taxon>
        <taxon>Agaricomycetidae</taxon>
        <taxon>Amylocorticiales</taxon>
        <taxon>Amylocorticiaceae</taxon>
        <taxon>Plicatura</taxon>
        <taxon>Plicaturopsis crispa</taxon>
    </lineage>
</organism>
<dbReference type="SUPFAM" id="SSF46561">
    <property type="entry name" value="Ribosomal protein L29 (L29p)"/>
    <property type="match status" value="1"/>
</dbReference>
<feature type="compositionally biased region" description="Basic and acidic residues" evidence="8">
    <location>
        <begin position="280"/>
        <end position="291"/>
    </location>
</feature>
<feature type="compositionally biased region" description="Pro residues" evidence="8">
    <location>
        <begin position="338"/>
        <end position="352"/>
    </location>
</feature>
<gene>
    <name evidence="9" type="ORF">PLICRDRAFT_494895</name>
</gene>
<keyword evidence="5" id="KW-0687">Ribonucleoprotein</keyword>
<reference evidence="9 10" key="1">
    <citation type="submission" date="2014-06" db="EMBL/GenBank/DDBJ databases">
        <title>Evolutionary Origins and Diversification of the Mycorrhizal Mutualists.</title>
        <authorList>
            <consortium name="DOE Joint Genome Institute"/>
            <consortium name="Mycorrhizal Genomics Consortium"/>
            <person name="Kohler A."/>
            <person name="Kuo A."/>
            <person name="Nagy L.G."/>
            <person name="Floudas D."/>
            <person name="Copeland A."/>
            <person name="Barry K.W."/>
            <person name="Cichocki N."/>
            <person name="Veneault-Fourrey C."/>
            <person name="LaButti K."/>
            <person name="Lindquist E.A."/>
            <person name="Lipzen A."/>
            <person name="Lundell T."/>
            <person name="Morin E."/>
            <person name="Murat C."/>
            <person name="Riley R."/>
            <person name="Ohm R."/>
            <person name="Sun H."/>
            <person name="Tunlid A."/>
            <person name="Henrissat B."/>
            <person name="Grigoriev I.V."/>
            <person name="Hibbett D.S."/>
            <person name="Martin F."/>
        </authorList>
    </citation>
    <scope>NUCLEOTIDE SEQUENCE [LARGE SCALE GENOMIC DNA]</scope>
    <source>
        <strain evidence="9 10">FD-325 SS-3</strain>
    </source>
</reference>
<evidence type="ECO:0000256" key="8">
    <source>
        <dbReference type="SAM" id="MobiDB-lite"/>
    </source>
</evidence>
<evidence type="ECO:0000256" key="5">
    <source>
        <dbReference type="ARBA" id="ARBA00023274"/>
    </source>
</evidence>
<dbReference type="Pfam" id="PF06984">
    <property type="entry name" value="MRP-L47"/>
    <property type="match status" value="1"/>
</dbReference>
<keyword evidence="10" id="KW-1185">Reference proteome</keyword>
<dbReference type="PANTHER" id="PTHR21183:SF18">
    <property type="entry name" value="LARGE RIBOSOMAL SUBUNIT PROTEIN UL29M"/>
    <property type="match status" value="1"/>
</dbReference>
<comment type="similarity">
    <text evidence="2">Belongs to the universal ribosomal protein uL29 family.</text>
</comment>
<dbReference type="OrthoDB" id="270763at2759"/>
<protein>
    <recommendedName>
        <fullName evidence="6">Large ribosomal subunit protein uL29m</fullName>
    </recommendedName>
    <alternativeName>
        <fullName evidence="7">54S ribosomal protein L4, mitochondrial</fullName>
    </alternativeName>
</protein>
<keyword evidence="4" id="KW-0496">Mitochondrion</keyword>
<evidence type="ECO:0000256" key="1">
    <source>
        <dbReference type="ARBA" id="ARBA00004173"/>
    </source>
</evidence>
<feature type="region of interest" description="Disordered" evidence="8">
    <location>
        <begin position="273"/>
        <end position="352"/>
    </location>
</feature>
<evidence type="ECO:0000313" key="9">
    <source>
        <dbReference type="EMBL" id="KII83031.1"/>
    </source>
</evidence>
<dbReference type="InterPro" id="IPR010729">
    <property type="entry name" value="Ribosomal_uL29_mit"/>
</dbReference>
<feature type="compositionally biased region" description="Basic residues" evidence="8">
    <location>
        <begin position="301"/>
        <end position="317"/>
    </location>
</feature>